<dbReference type="CDD" id="cd23763">
    <property type="entry name" value="ASKHA_ATPase_ROK"/>
    <property type="match status" value="1"/>
</dbReference>
<dbReference type="InterPro" id="IPR000600">
    <property type="entry name" value="ROK"/>
</dbReference>
<sequence>MSTVQETPHRRWSGLVTRLRQLNFEAVLGTLVDNGPSTASEIAQLTTMSLPTANRLLQELLTGEVVTELQGRYGRRGPRARVYSLRLERLTVAAVVHQPGSLTVIRSGPRAFEPPVTVPQDGRPGPARMAEVLREAEILPGEVTCLVTGTVWDGDQAPADQASRLEADLSSRLGCPVVARSTVNLAAVAEARLGLARGVEEFLLVTGDGMALVVGGEPRPGAHGAAGSLLALGDSVLDRIGEPGAVPAIVATCLVTDPELVVLGEGGEQACASVDDLRTALAGVMATAPRVAESRLGRLAPALGAVEVARELAFAALLATASSPRG</sequence>
<evidence type="ECO:0000313" key="3">
    <source>
        <dbReference type="Proteomes" id="UP001523369"/>
    </source>
</evidence>
<keyword evidence="3" id="KW-1185">Reference proteome</keyword>
<dbReference type="RefSeq" id="WP_253241513.1">
    <property type="nucleotide sequence ID" value="NZ_JAMYJR010000038.1"/>
</dbReference>
<name>A0ABT1DX76_9ACTN</name>
<dbReference type="InterPro" id="IPR043129">
    <property type="entry name" value="ATPase_NBD"/>
</dbReference>
<organism evidence="2 3">
    <name type="scientific">Paractinoplanes aksuensis</name>
    <dbReference type="NCBI Taxonomy" id="2939490"/>
    <lineage>
        <taxon>Bacteria</taxon>
        <taxon>Bacillati</taxon>
        <taxon>Actinomycetota</taxon>
        <taxon>Actinomycetes</taxon>
        <taxon>Micromonosporales</taxon>
        <taxon>Micromonosporaceae</taxon>
        <taxon>Paractinoplanes</taxon>
    </lineage>
</organism>
<dbReference type="Proteomes" id="UP001523369">
    <property type="component" value="Unassembled WGS sequence"/>
</dbReference>
<gene>
    <name evidence="2" type="ORF">M1L60_33190</name>
</gene>
<proteinExistence type="inferred from homology"/>
<dbReference type="SUPFAM" id="SSF53067">
    <property type="entry name" value="Actin-like ATPase domain"/>
    <property type="match status" value="1"/>
</dbReference>
<dbReference type="Gene3D" id="1.10.10.10">
    <property type="entry name" value="Winged helix-like DNA-binding domain superfamily/Winged helix DNA-binding domain"/>
    <property type="match status" value="1"/>
</dbReference>
<comment type="caution">
    <text evidence="2">The sequence shown here is derived from an EMBL/GenBank/DDBJ whole genome shotgun (WGS) entry which is preliminary data.</text>
</comment>
<dbReference type="SUPFAM" id="SSF46785">
    <property type="entry name" value="Winged helix' DNA-binding domain"/>
    <property type="match status" value="1"/>
</dbReference>
<reference evidence="2 3" key="1">
    <citation type="submission" date="2022-06" db="EMBL/GenBank/DDBJ databases">
        <title>New Species of the Genus Actinoplanes, ActinopZanes ferrugineus.</title>
        <authorList>
            <person name="Ding P."/>
        </authorList>
    </citation>
    <scope>NUCLEOTIDE SEQUENCE [LARGE SCALE GENOMIC DNA]</scope>
    <source>
        <strain evidence="2 3">TRM88003</strain>
    </source>
</reference>
<dbReference type="InterPro" id="IPR036390">
    <property type="entry name" value="WH_DNA-bd_sf"/>
</dbReference>
<comment type="similarity">
    <text evidence="1">Belongs to the ROK (NagC/XylR) family.</text>
</comment>
<dbReference type="Gene3D" id="3.30.420.40">
    <property type="match status" value="3"/>
</dbReference>
<dbReference type="EMBL" id="JAMYJR010000038">
    <property type="protein sequence ID" value="MCO8275449.1"/>
    <property type="molecule type" value="Genomic_DNA"/>
</dbReference>
<evidence type="ECO:0000313" key="2">
    <source>
        <dbReference type="EMBL" id="MCO8275449.1"/>
    </source>
</evidence>
<dbReference type="InterPro" id="IPR036388">
    <property type="entry name" value="WH-like_DNA-bd_sf"/>
</dbReference>
<dbReference type="PANTHER" id="PTHR18964:SF149">
    <property type="entry name" value="BIFUNCTIONAL UDP-N-ACETYLGLUCOSAMINE 2-EPIMERASE_N-ACETYLMANNOSAMINE KINASE"/>
    <property type="match status" value="1"/>
</dbReference>
<accession>A0ABT1DX76</accession>
<protein>
    <submittedName>
        <fullName evidence="2">ROK family protein</fullName>
    </submittedName>
</protein>
<evidence type="ECO:0000256" key="1">
    <source>
        <dbReference type="ARBA" id="ARBA00006479"/>
    </source>
</evidence>
<dbReference type="PANTHER" id="PTHR18964">
    <property type="entry name" value="ROK (REPRESSOR, ORF, KINASE) FAMILY"/>
    <property type="match status" value="1"/>
</dbReference>
<dbReference type="Pfam" id="PF00480">
    <property type="entry name" value="ROK"/>
    <property type="match status" value="1"/>
</dbReference>